<gene>
    <name evidence="3" type="ORF">GC250_04680</name>
</gene>
<dbReference type="InterPro" id="IPR027417">
    <property type="entry name" value="P-loop_NTPase"/>
</dbReference>
<dbReference type="PANTHER" id="PTHR30486:SF6">
    <property type="entry name" value="TYPE IV PILUS RETRACTATION ATPASE PILT"/>
    <property type="match status" value="1"/>
</dbReference>
<sequence length="466" mass="53090">MGSLLSYKVLDVEVEIEDDQIPRYIVKEPNLTPTEARILDELMRKFYVDSKVTNMQDILSILSDYDNLSQESYDKILYYIKKKFLYGPLTVPILDPDVEEIECRGFGQPLTVVHRKINKFPRIYTNITFKSEEDVINVIELLANKSDKSVNLARPFLEFALPEGHRVASTISKEISLPGSTFDIRKFPFSPISSISLMKNNVFSKLFLSYIWFLLEFKPFIMIIGPTGTGKTTFLNSLLGMVNPLSKVITIEDTPEINLAKDNWVRLFSRTSINSSFDVSLFELSKLALRYRPDYLVIGEVRGREIEALVHASASGHGSLATFHAGTPNEAVTRISSLLTPEMAKLFLQNLWGLAVLGVRKGKDNINNRVLVSFYEAFTEKRKVKFKKVFTWKADKGLIPSSIEDLISSSYRLSFIRRTFGYSNQDVRGELEKRLKFLEELENSNISSSSEVSASVRKFYLGDWNA</sequence>
<protein>
    <submittedName>
        <fullName evidence="3">Type II secretion system protein VirB</fullName>
    </submittedName>
</protein>
<reference evidence="3 4" key="1">
    <citation type="submission" date="2019-10" db="EMBL/GenBank/DDBJ databases">
        <title>Sequencing and Assembly of Multiple Reported Metal-Biooxidizing Members of the Extremely Thermoacidophilic Archaeal Family Sulfolobaceae.</title>
        <authorList>
            <person name="Counts J.A."/>
            <person name="Kelly R.M."/>
        </authorList>
    </citation>
    <scope>NUCLEOTIDE SEQUENCE [LARGE SCALE GENOMIC DNA]</scope>
    <source>
        <strain evidence="3 4">DSM 6482</strain>
    </source>
</reference>
<evidence type="ECO:0000259" key="2">
    <source>
        <dbReference type="SMART" id="SM00382"/>
    </source>
</evidence>
<dbReference type="SUPFAM" id="SSF52540">
    <property type="entry name" value="P-loop containing nucleoside triphosphate hydrolases"/>
    <property type="match status" value="1"/>
</dbReference>
<comment type="caution">
    <text evidence="3">The sequence shown here is derived from an EMBL/GenBank/DDBJ whole genome shotgun (WGS) entry which is preliminary data.</text>
</comment>
<dbReference type="CDD" id="cd01130">
    <property type="entry name" value="VirB11-like_ATPase"/>
    <property type="match status" value="1"/>
</dbReference>
<dbReference type="Pfam" id="PF00437">
    <property type="entry name" value="T2SSE"/>
    <property type="match status" value="1"/>
</dbReference>
<dbReference type="InterPro" id="IPR001482">
    <property type="entry name" value="T2SS/T4SS_dom"/>
</dbReference>
<dbReference type="InterPro" id="IPR050921">
    <property type="entry name" value="T4SS_GSP_E_ATPase"/>
</dbReference>
<evidence type="ECO:0000313" key="3">
    <source>
        <dbReference type="EMBL" id="MUN28748.1"/>
    </source>
</evidence>
<feature type="domain" description="AAA+ ATPase" evidence="2">
    <location>
        <begin position="217"/>
        <end position="447"/>
    </location>
</feature>
<dbReference type="AlphaFoldDB" id="A0A6A9QM13"/>
<evidence type="ECO:0000256" key="1">
    <source>
        <dbReference type="ARBA" id="ARBA00006611"/>
    </source>
</evidence>
<dbReference type="SMART" id="SM00382">
    <property type="entry name" value="AAA"/>
    <property type="match status" value="1"/>
</dbReference>
<proteinExistence type="inferred from homology"/>
<dbReference type="InterPro" id="IPR003593">
    <property type="entry name" value="AAA+_ATPase"/>
</dbReference>
<dbReference type="Proteomes" id="UP000470772">
    <property type="component" value="Unassembled WGS sequence"/>
</dbReference>
<organism evidence="3 4">
    <name type="scientific">Sulfuracidifex metallicus DSM 6482 = JCM 9184</name>
    <dbReference type="NCBI Taxonomy" id="523847"/>
    <lineage>
        <taxon>Archaea</taxon>
        <taxon>Thermoproteota</taxon>
        <taxon>Thermoprotei</taxon>
        <taxon>Sulfolobales</taxon>
        <taxon>Sulfolobaceae</taxon>
        <taxon>Sulfuracidifex</taxon>
    </lineage>
</organism>
<dbReference type="PANTHER" id="PTHR30486">
    <property type="entry name" value="TWITCHING MOTILITY PROTEIN PILT"/>
    <property type="match status" value="1"/>
</dbReference>
<name>A0A6A9QM13_SULME</name>
<evidence type="ECO:0000313" key="4">
    <source>
        <dbReference type="Proteomes" id="UP000470772"/>
    </source>
</evidence>
<dbReference type="Gene3D" id="3.30.450.380">
    <property type="match status" value="1"/>
</dbReference>
<dbReference type="Gene3D" id="3.40.50.300">
    <property type="entry name" value="P-loop containing nucleotide triphosphate hydrolases"/>
    <property type="match status" value="1"/>
</dbReference>
<comment type="similarity">
    <text evidence="1">Belongs to the GSP E family.</text>
</comment>
<accession>A0A6A9QM13</accession>
<dbReference type="EMBL" id="WGGD01000005">
    <property type="protein sequence ID" value="MUN28748.1"/>
    <property type="molecule type" value="Genomic_DNA"/>
</dbReference>
<dbReference type="GO" id="GO:0016887">
    <property type="term" value="F:ATP hydrolysis activity"/>
    <property type="evidence" value="ECO:0007669"/>
    <property type="project" value="InterPro"/>
</dbReference>
<keyword evidence="4" id="KW-1185">Reference proteome</keyword>
<dbReference type="RefSeq" id="WP_156016416.1">
    <property type="nucleotide sequence ID" value="NZ_WGGD01000005.1"/>
</dbReference>